<feature type="region of interest" description="Disordered" evidence="1">
    <location>
        <begin position="1"/>
        <end position="39"/>
    </location>
</feature>
<name>A0A5Q3Q2Z2_9PSEU</name>
<keyword evidence="3" id="KW-1185">Reference proteome</keyword>
<organism evidence="2 3">
    <name type="scientific">Allosaccharopolyspora coralli</name>
    <dbReference type="NCBI Taxonomy" id="2665642"/>
    <lineage>
        <taxon>Bacteria</taxon>
        <taxon>Bacillati</taxon>
        <taxon>Actinomycetota</taxon>
        <taxon>Actinomycetes</taxon>
        <taxon>Pseudonocardiales</taxon>
        <taxon>Pseudonocardiaceae</taxon>
        <taxon>Allosaccharopolyspora</taxon>
    </lineage>
</organism>
<dbReference type="KEGG" id="sace:GIY23_03400"/>
<evidence type="ECO:0000313" key="2">
    <source>
        <dbReference type="EMBL" id="QGK68723.1"/>
    </source>
</evidence>
<evidence type="ECO:0000313" key="3">
    <source>
        <dbReference type="Proteomes" id="UP000371041"/>
    </source>
</evidence>
<reference evidence="3" key="1">
    <citation type="submission" date="2019-11" db="EMBL/GenBank/DDBJ databases">
        <title>The complete genome sequence of Saccharopolyspora sp. E2A.</title>
        <authorList>
            <person name="Zhang G."/>
        </authorList>
    </citation>
    <scope>NUCLEOTIDE SEQUENCE [LARGE SCALE GENOMIC DNA]</scope>
    <source>
        <strain evidence="3">E2A</strain>
    </source>
</reference>
<gene>
    <name evidence="2" type="ORF">GIY23_03400</name>
</gene>
<accession>A0A5Q3Q2Z2</accession>
<dbReference type="GO" id="GO:0006355">
    <property type="term" value="P:regulation of DNA-templated transcription"/>
    <property type="evidence" value="ECO:0007669"/>
    <property type="project" value="InterPro"/>
</dbReference>
<dbReference type="InterPro" id="IPR010985">
    <property type="entry name" value="Ribbon_hlx_hlx"/>
</dbReference>
<dbReference type="SUPFAM" id="SSF47598">
    <property type="entry name" value="Ribbon-helix-helix"/>
    <property type="match status" value="1"/>
</dbReference>
<evidence type="ECO:0000256" key="1">
    <source>
        <dbReference type="SAM" id="MobiDB-lite"/>
    </source>
</evidence>
<dbReference type="RefSeq" id="WP_154075328.1">
    <property type="nucleotide sequence ID" value="NZ_CP045929.1"/>
</dbReference>
<dbReference type="EMBL" id="CP045929">
    <property type="protein sequence ID" value="QGK68723.1"/>
    <property type="molecule type" value="Genomic_DNA"/>
</dbReference>
<proteinExistence type="predicted"/>
<dbReference type="AlphaFoldDB" id="A0A5Q3Q2Z2"/>
<evidence type="ECO:0008006" key="4">
    <source>
        <dbReference type="Google" id="ProtNLM"/>
    </source>
</evidence>
<sequence length="136" mass="15113">MTTKRKRHTPPAQQVARKKTSAGGTYRQGKATKPTDEPVDLNAEELYDTAGNRITEDYVAEAVAELESDELVVDETRAQFPGRGRPSLTAPGTRSPRVDVRVSNSIKVEIEKIAHQQGRRESEVVRDALEQYLASH</sequence>
<dbReference type="Proteomes" id="UP000371041">
    <property type="component" value="Chromosome"/>
</dbReference>
<dbReference type="CDD" id="cd21631">
    <property type="entry name" value="RHH_CopG_NikR-like"/>
    <property type="match status" value="1"/>
</dbReference>
<protein>
    <recommendedName>
        <fullName evidence="4">Ribbon-helix-helix protein, CopG family</fullName>
    </recommendedName>
</protein>